<dbReference type="AlphaFoldDB" id="D1ATD3"/>
<dbReference type="KEGG" id="acn:ACIS_00107"/>
<dbReference type="NCBIfam" id="TIGR00078">
    <property type="entry name" value="nadC"/>
    <property type="match status" value="1"/>
</dbReference>
<accession>D1ATD3</accession>
<dbReference type="InterPro" id="IPR027277">
    <property type="entry name" value="NadC/ModD"/>
</dbReference>
<sequence>MFEEIIRSAVMEDLGEEGDITTSCIFEEECIKFRIISKESMVVSGIIAIEEIFKMFGREIDFTLLEHDGNYIKPGTVIVEGSGPAFQILSIERVLLNFLQRASSISSITRDFVSRVVGTKAKIRSTRKTSPGLRIFDLYAVRVGGGESYRKGLYDGIMIKDNHIVSCGSITECVSRIRRKLGNAFITVECDSKIQVEESLKNSINLIMLDNMNIQEIRDSVGMIGNSAMIEVSGGVDIESAEEVARLGVDYISVGSITHSFTCKDISLEVFK</sequence>
<evidence type="ECO:0000256" key="1">
    <source>
        <dbReference type="ARBA" id="ARBA00003237"/>
    </source>
</evidence>
<dbReference type="InterPro" id="IPR004393">
    <property type="entry name" value="NadC"/>
</dbReference>
<comment type="pathway">
    <text evidence="2">Cofactor biosynthesis; NAD(+) biosynthesis; nicotinate D-ribonucleotide from quinolinate: step 1/1.</text>
</comment>
<dbReference type="Gene3D" id="3.20.20.70">
    <property type="entry name" value="Aldolase class I"/>
    <property type="match status" value="1"/>
</dbReference>
<evidence type="ECO:0000256" key="2">
    <source>
        <dbReference type="ARBA" id="ARBA00004893"/>
    </source>
</evidence>
<keyword evidence="7 12" id="KW-0328">Glycosyltransferase</keyword>
<evidence type="ECO:0000259" key="14">
    <source>
        <dbReference type="Pfam" id="PF02749"/>
    </source>
</evidence>
<comment type="catalytic activity">
    <reaction evidence="10">
        <text>nicotinate beta-D-ribonucleotide + CO2 + diphosphate = quinolinate + 5-phospho-alpha-D-ribose 1-diphosphate + 2 H(+)</text>
        <dbReference type="Rhea" id="RHEA:12733"/>
        <dbReference type="ChEBI" id="CHEBI:15378"/>
        <dbReference type="ChEBI" id="CHEBI:16526"/>
        <dbReference type="ChEBI" id="CHEBI:29959"/>
        <dbReference type="ChEBI" id="CHEBI:33019"/>
        <dbReference type="ChEBI" id="CHEBI:57502"/>
        <dbReference type="ChEBI" id="CHEBI:58017"/>
        <dbReference type="EC" id="2.4.2.19"/>
    </reaction>
</comment>
<dbReference type="GO" id="GO:0009435">
    <property type="term" value="P:NAD+ biosynthetic process"/>
    <property type="evidence" value="ECO:0007669"/>
    <property type="project" value="UniProtKB-UniPathway"/>
</dbReference>
<proteinExistence type="inferred from homology"/>
<evidence type="ECO:0000259" key="13">
    <source>
        <dbReference type="Pfam" id="PF01729"/>
    </source>
</evidence>
<evidence type="ECO:0000256" key="4">
    <source>
        <dbReference type="ARBA" id="ARBA00011218"/>
    </source>
</evidence>
<evidence type="ECO:0000256" key="5">
    <source>
        <dbReference type="ARBA" id="ARBA00011944"/>
    </source>
</evidence>
<dbReference type="InterPro" id="IPR037128">
    <property type="entry name" value="Quinolinate_PRibosylTase_N_sf"/>
</dbReference>
<dbReference type="RefSeq" id="WP_012880298.1">
    <property type="nucleotide sequence ID" value="NC_013532.1"/>
</dbReference>
<comment type="function">
    <text evidence="1">Involved in the catabolism of quinolinic acid (QA).</text>
</comment>
<dbReference type="Pfam" id="PF02749">
    <property type="entry name" value="QRPTase_N"/>
    <property type="match status" value="1"/>
</dbReference>
<organism evidence="15 16">
    <name type="scientific">Anaplasma centrale (strain Israel)</name>
    <name type="common">Anaplasma marginale subsp. centrale (strain Israel)</name>
    <dbReference type="NCBI Taxonomy" id="574556"/>
    <lineage>
        <taxon>Bacteria</taxon>
        <taxon>Pseudomonadati</taxon>
        <taxon>Pseudomonadota</taxon>
        <taxon>Alphaproteobacteria</taxon>
        <taxon>Rickettsiales</taxon>
        <taxon>Anaplasmataceae</taxon>
        <taxon>Anaplasma</taxon>
    </lineage>
</organism>
<dbReference type="UniPathway" id="UPA00253">
    <property type="reaction ID" value="UER00331"/>
</dbReference>
<evidence type="ECO:0000313" key="15">
    <source>
        <dbReference type="EMBL" id="ACZ48811.1"/>
    </source>
</evidence>
<dbReference type="SUPFAM" id="SSF54675">
    <property type="entry name" value="Nicotinate/Quinolinate PRTase N-terminal domain-like"/>
    <property type="match status" value="1"/>
</dbReference>
<evidence type="ECO:0000256" key="8">
    <source>
        <dbReference type="ARBA" id="ARBA00022679"/>
    </source>
</evidence>
<gene>
    <name evidence="15" type="primary">nadC</name>
    <name evidence="15" type="ordered locus">ACIS_00107</name>
</gene>
<dbReference type="GO" id="GO:0034213">
    <property type="term" value="P:quinolinate catabolic process"/>
    <property type="evidence" value="ECO:0007669"/>
    <property type="project" value="TreeGrafter"/>
</dbReference>
<evidence type="ECO:0000256" key="11">
    <source>
        <dbReference type="ARBA" id="ARBA00069173"/>
    </source>
</evidence>
<dbReference type="PANTHER" id="PTHR32179">
    <property type="entry name" value="NICOTINATE-NUCLEOTIDE PYROPHOSPHORYLASE [CARBOXYLATING]"/>
    <property type="match status" value="1"/>
</dbReference>
<evidence type="ECO:0000256" key="12">
    <source>
        <dbReference type="PIRNR" id="PIRNR006250"/>
    </source>
</evidence>
<dbReference type="GO" id="GO:0004514">
    <property type="term" value="F:nicotinate-nucleotide diphosphorylase (carboxylating) activity"/>
    <property type="evidence" value="ECO:0007669"/>
    <property type="project" value="UniProtKB-EC"/>
</dbReference>
<dbReference type="EC" id="2.4.2.19" evidence="5"/>
<dbReference type="Pfam" id="PF01729">
    <property type="entry name" value="QRPTase_C"/>
    <property type="match status" value="1"/>
</dbReference>
<dbReference type="HOGENOM" id="CLU_039622_0_1_5"/>
<keyword evidence="6" id="KW-0662">Pyridine nucleotide biosynthesis</keyword>
<evidence type="ECO:0000256" key="10">
    <source>
        <dbReference type="ARBA" id="ARBA00047445"/>
    </source>
</evidence>
<dbReference type="PANTHER" id="PTHR32179:SF3">
    <property type="entry name" value="NICOTINATE-NUCLEOTIDE PYROPHOSPHORYLASE [CARBOXYLATING]"/>
    <property type="match status" value="1"/>
</dbReference>
<comment type="subunit">
    <text evidence="4">Hexamer formed by 3 homodimers.</text>
</comment>
<keyword evidence="8 12" id="KW-0808">Transferase</keyword>
<feature type="domain" description="Quinolinate phosphoribosyl transferase N-terminal" evidence="14">
    <location>
        <begin position="19"/>
        <end position="103"/>
    </location>
</feature>
<feature type="domain" description="Quinolinate phosphoribosyl transferase C-terminal" evidence="13">
    <location>
        <begin position="105"/>
        <end position="269"/>
    </location>
</feature>
<reference evidence="15 16" key="1">
    <citation type="journal article" date="2010" name="J. Bacteriol.">
        <title>Complete genome sequence of Anaplasma marginale subsp. centrale.</title>
        <authorList>
            <person name="Herndon D.R."/>
            <person name="Palmer G.H."/>
            <person name="Shkap V."/>
            <person name="Knowles D.P. Jr."/>
            <person name="Brayton K.A."/>
        </authorList>
    </citation>
    <scope>NUCLEOTIDE SEQUENCE [LARGE SCALE GENOMIC DNA]</scope>
    <source>
        <strain evidence="15 16">Israel</strain>
    </source>
</reference>
<dbReference type="EMBL" id="CP001759">
    <property type="protein sequence ID" value="ACZ48811.1"/>
    <property type="molecule type" value="Genomic_DNA"/>
</dbReference>
<evidence type="ECO:0000313" key="16">
    <source>
        <dbReference type="Proteomes" id="UP000000630"/>
    </source>
</evidence>
<dbReference type="STRING" id="574556.ACIS_00107"/>
<dbReference type="InterPro" id="IPR022412">
    <property type="entry name" value="Quinolinate_PRibosylTrfase_N"/>
</dbReference>
<dbReference type="SUPFAM" id="SSF51690">
    <property type="entry name" value="Nicotinate/Quinolinate PRTase C-terminal domain-like"/>
    <property type="match status" value="1"/>
</dbReference>
<dbReference type="Proteomes" id="UP000000630">
    <property type="component" value="Chromosome"/>
</dbReference>
<dbReference type="Gene3D" id="3.90.1170.20">
    <property type="entry name" value="Quinolinate phosphoribosyl transferase, N-terminal domain"/>
    <property type="match status" value="1"/>
</dbReference>
<protein>
    <recommendedName>
        <fullName evidence="11">Probable nicotinate-nucleotide pyrophosphorylase [carboxylating]</fullName>
        <ecNumber evidence="5">2.4.2.19</ecNumber>
    </recommendedName>
    <alternativeName>
        <fullName evidence="9">Quinolinate phosphoribosyltransferase [decarboxylating]</fullName>
    </alternativeName>
</protein>
<dbReference type="CDD" id="cd01572">
    <property type="entry name" value="QPRTase"/>
    <property type="match status" value="1"/>
</dbReference>
<dbReference type="eggNOG" id="COG0157">
    <property type="taxonomic scope" value="Bacteria"/>
</dbReference>
<comment type="similarity">
    <text evidence="3 12">Belongs to the NadC/ModD family.</text>
</comment>
<dbReference type="InterPro" id="IPR002638">
    <property type="entry name" value="Quinolinate_PRibosylTrfase_C"/>
</dbReference>
<name>D1ATD3_ANACI</name>
<evidence type="ECO:0000256" key="7">
    <source>
        <dbReference type="ARBA" id="ARBA00022676"/>
    </source>
</evidence>
<dbReference type="OrthoDB" id="9782546at2"/>
<keyword evidence="16" id="KW-1185">Reference proteome</keyword>
<evidence type="ECO:0000256" key="6">
    <source>
        <dbReference type="ARBA" id="ARBA00022642"/>
    </source>
</evidence>
<evidence type="ECO:0000256" key="9">
    <source>
        <dbReference type="ARBA" id="ARBA00033102"/>
    </source>
</evidence>
<dbReference type="FunFam" id="3.20.20.70:FF:000030">
    <property type="entry name" value="Nicotinate-nucleotide pyrophosphorylase, carboxylating"/>
    <property type="match status" value="1"/>
</dbReference>
<evidence type="ECO:0000256" key="3">
    <source>
        <dbReference type="ARBA" id="ARBA00009400"/>
    </source>
</evidence>
<dbReference type="InterPro" id="IPR013785">
    <property type="entry name" value="Aldolase_TIM"/>
</dbReference>
<dbReference type="FunFam" id="3.90.1170.20:FF:000001">
    <property type="entry name" value="Nicotinate-nucleotide diphosphorylase (Carboxylating)"/>
    <property type="match status" value="1"/>
</dbReference>
<dbReference type="GO" id="GO:0005737">
    <property type="term" value="C:cytoplasm"/>
    <property type="evidence" value="ECO:0007669"/>
    <property type="project" value="TreeGrafter"/>
</dbReference>
<dbReference type="InterPro" id="IPR036068">
    <property type="entry name" value="Nicotinate_pribotase-like_C"/>
</dbReference>
<dbReference type="PIRSF" id="PIRSF006250">
    <property type="entry name" value="NadC_ModD"/>
    <property type="match status" value="1"/>
</dbReference>